<dbReference type="SUPFAM" id="SSF51679">
    <property type="entry name" value="Bacterial luciferase-like"/>
    <property type="match status" value="1"/>
</dbReference>
<organism evidence="6 7">
    <name type="scientific">Nocardioides acrostichi</name>
    <dbReference type="NCBI Taxonomy" id="2784339"/>
    <lineage>
        <taxon>Bacteria</taxon>
        <taxon>Bacillati</taxon>
        <taxon>Actinomycetota</taxon>
        <taxon>Actinomycetes</taxon>
        <taxon>Propionibacteriales</taxon>
        <taxon>Nocardioidaceae</taxon>
        <taxon>Nocardioides</taxon>
    </lineage>
</organism>
<keyword evidence="3" id="KW-0560">Oxidoreductase</keyword>
<keyword evidence="4" id="KW-0503">Monooxygenase</keyword>
<reference evidence="6" key="1">
    <citation type="submission" date="2020-11" db="EMBL/GenBank/DDBJ databases">
        <title>Nocardioides sp. CBS4Y-1, whole genome shotgun sequence.</title>
        <authorList>
            <person name="Tuo L."/>
        </authorList>
    </citation>
    <scope>NUCLEOTIDE SEQUENCE</scope>
    <source>
        <strain evidence="6">CBS4Y-1</strain>
    </source>
</reference>
<evidence type="ECO:0000256" key="1">
    <source>
        <dbReference type="ARBA" id="ARBA00022630"/>
    </source>
</evidence>
<evidence type="ECO:0000256" key="3">
    <source>
        <dbReference type="ARBA" id="ARBA00023002"/>
    </source>
</evidence>
<gene>
    <name evidence="6" type="ORF">ISG29_06960</name>
</gene>
<keyword evidence="1" id="KW-0285">Flavoprotein</keyword>
<evidence type="ECO:0000313" key="7">
    <source>
        <dbReference type="Proteomes" id="UP000656804"/>
    </source>
</evidence>
<name>A0A930UV52_9ACTN</name>
<dbReference type="EMBL" id="JADIVZ010000002">
    <property type="protein sequence ID" value="MBF4161428.1"/>
    <property type="molecule type" value="Genomic_DNA"/>
</dbReference>
<sequence>MGIPILESEQFLLGLFSSNCSGGLAVTTIPERWSGSWEDNLRLARLADTVGIDFMLPIARWIGYGGSTNFHEGVLEPVPWATAIVANTQRLNAFATVHTAFNHPVVTAKQLATVDQVAPGRVGLNVVAGWNQPEYLAMGVDLPQDHDSRYALAQEWVDVVQHLWSREGRYDLPGSHWDLHGVEAEPKPTHGRLPILNAGSSPQGKEYAARNADFVFTIVSGPDEGAAVVTDLETHSARLGRRAGVLTPTHVVCRPTRTEAEEYLTYYADDNADWEAVDNLMRLQGLHSQSFSPEMLATFRSRFAAGHGTCPIIGSPDDVADEIERFARAGFGGITMAFVDYVGELEYFAQEVMPRLEAKGLRASMS</sequence>
<dbReference type="Proteomes" id="UP000656804">
    <property type="component" value="Unassembled WGS sequence"/>
</dbReference>
<dbReference type="CDD" id="cd01094">
    <property type="entry name" value="Alkanesulfonate_monoxygenase"/>
    <property type="match status" value="1"/>
</dbReference>
<dbReference type="GO" id="GO:0004497">
    <property type="term" value="F:monooxygenase activity"/>
    <property type="evidence" value="ECO:0007669"/>
    <property type="project" value="UniProtKB-KW"/>
</dbReference>
<dbReference type="AlphaFoldDB" id="A0A930UV52"/>
<dbReference type="Gene3D" id="3.20.20.30">
    <property type="entry name" value="Luciferase-like domain"/>
    <property type="match status" value="1"/>
</dbReference>
<evidence type="ECO:0000259" key="5">
    <source>
        <dbReference type="Pfam" id="PF00296"/>
    </source>
</evidence>
<protein>
    <submittedName>
        <fullName evidence="6">LLM class flavin-dependent oxidoreductase</fullName>
    </submittedName>
</protein>
<dbReference type="RefSeq" id="WP_194502641.1">
    <property type="nucleotide sequence ID" value="NZ_JADIVZ010000002.1"/>
</dbReference>
<evidence type="ECO:0000256" key="2">
    <source>
        <dbReference type="ARBA" id="ARBA00022643"/>
    </source>
</evidence>
<accession>A0A930UV52</accession>
<dbReference type="PANTHER" id="PTHR42847">
    <property type="entry name" value="ALKANESULFONATE MONOOXYGENASE"/>
    <property type="match status" value="1"/>
</dbReference>
<dbReference type="Pfam" id="PF00296">
    <property type="entry name" value="Bac_luciferase"/>
    <property type="match status" value="1"/>
</dbReference>
<dbReference type="InterPro" id="IPR011251">
    <property type="entry name" value="Luciferase-like_dom"/>
</dbReference>
<proteinExistence type="predicted"/>
<dbReference type="GO" id="GO:0016705">
    <property type="term" value="F:oxidoreductase activity, acting on paired donors, with incorporation or reduction of molecular oxygen"/>
    <property type="evidence" value="ECO:0007669"/>
    <property type="project" value="InterPro"/>
</dbReference>
<feature type="domain" description="Luciferase-like" evidence="5">
    <location>
        <begin position="21"/>
        <end position="331"/>
    </location>
</feature>
<comment type="caution">
    <text evidence="6">The sequence shown here is derived from an EMBL/GenBank/DDBJ whole genome shotgun (WGS) entry which is preliminary data.</text>
</comment>
<evidence type="ECO:0000256" key="4">
    <source>
        <dbReference type="ARBA" id="ARBA00023033"/>
    </source>
</evidence>
<keyword evidence="7" id="KW-1185">Reference proteome</keyword>
<evidence type="ECO:0000313" key="6">
    <source>
        <dbReference type="EMBL" id="MBF4161428.1"/>
    </source>
</evidence>
<dbReference type="InterPro" id="IPR036661">
    <property type="entry name" value="Luciferase-like_sf"/>
</dbReference>
<dbReference type="PANTHER" id="PTHR42847:SF4">
    <property type="entry name" value="ALKANESULFONATE MONOOXYGENASE-RELATED"/>
    <property type="match status" value="1"/>
</dbReference>
<keyword evidence="2" id="KW-0288">FMN</keyword>
<dbReference type="InterPro" id="IPR050172">
    <property type="entry name" value="SsuD_RutA_monooxygenase"/>
</dbReference>